<dbReference type="AlphaFoldDB" id="A0AAD9V9J1"/>
<evidence type="ECO:0000256" key="6">
    <source>
        <dbReference type="ARBA" id="ARBA00024193"/>
    </source>
</evidence>
<name>A0AAD9V9J1_ACRCE</name>
<feature type="transmembrane region" description="Helical" evidence="7">
    <location>
        <begin position="154"/>
        <end position="173"/>
    </location>
</feature>
<feature type="transmembrane region" description="Helical" evidence="7">
    <location>
        <begin position="250"/>
        <end position="269"/>
    </location>
</feature>
<dbReference type="PROSITE" id="PS00636">
    <property type="entry name" value="DNAJ_1"/>
    <property type="match status" value="1"/>
</dbReference>
<dbReference type="PROSITE" id="PS51257">
    <property type="entry name" value="PROKAR_LIPOPROTEIN"/>
    <property type="match status" value="1"/>
</dbReference>
<comment type="subcellular location">
    <subcellularLocation>
        <location evidence="1">Membrane</location>
        <topology evidence="1">Multi-pass membrane protein</topology>
    </subcellularLocation>
</comment>
<keyword evidence="3 7" id="KW-1133">Transmembrane helix</keyword>
<dbReference type="InterPro" id="IPR044632">
    <property type="entry name" value="DNAJC25-like"/>
</dbReference>
<dbReference type="Gene3D" id="1.10.287.110">
    <property type="entry name" value="DnaJ domain"/>
    <property type="match status" value="1"/>
</dbReference>
<proteinExistence type="inferred from homology"/>
<dbReference type="InterPro" id="IPR018253">
    <property type="entry name" value="DnaJ_domain_CS"/>
</dbReference>
<organism evidence="9 10">
    <name type="scientific">Acropora cervicornis</name>
    <name type="common">Staghorn coral</name>
    <dbReference type="NCBI Taxonomy" id="6130"/>
    <lineage>
        <taxon>Eukaryota</taxon>
        <taxon>Metazoa</taxon>
        <taxon>Cnidaria</taxon>
        <taxon>Anthozoa</taxon>
        <taxon>Hexacorallia</taxon>
        <taxon>Scleractinia</taxon>
        <taxon>Astrocoeniina</taxon>
        <taxon>Acroporidae</taxon>
        <taxon>Acropora</taxon>
    </lineage>
</organism>
<dbReference type="InterPro" id="IPR001623">
    <property type="entry name" value="DnaJ_domain"/>
</dbReference>
<accession>A0AAD9V9J1</accession>
<comment type="similarity">
    <text evidence="6">Belongs to the DNAJC25 family.</text>
</comment>
<sequence length="435" mass="50923">MALFTKRDCRRSVIGYTVSTSCMKAYSDNDSLVNMAALKVVLSCVVSVILFSSSTYAFLDGLYCGAENCYDVLGVVRESSKADISKAYRKLARKYHPDRYKGDDAEAKFQLIATAYEVLKDEEQRADYDYMLDHPEETYGHYYRYYRRQVAPKVDVRVVIAVSITVVSLLQYLHGWSRYNEAVKYALTMPRYRNKAMQRAKEEGLLNHLKKGKKSKEELKEEEESILREVVESSLDIRGGYSKPRITDVLWLRIVLLPYTIVCYIAWLLRWYWKFTIRKEEYEDDEKAYIMRKKLGLSCLQWDALEAPQKKEFFSRQLWIDSNFQMSLNGSSKLIEIGVRMNAVSLKENMARLKNDIMSRSLVLHEVFVIDHVNTFKHSVYLEGHPLFHKLGTKEFKAEQEDEMRIKLAQNNKYKAYRRYMKKGGPGQMTFIEDD</sequence>
<dbReference type="GO" id="GO:0005789">
    <property type="term" value="C:endoplasmic reticulum membrane"/>
    <property type="evidence" value="ECO:0007669"/>
    <property type="project" value="TreeGrafter"/>
</dbReference>
<evidence type="ECO:0000313" key="10">
    <source>
        <dbReference type="Proteomes" id="UP001249851"/>
    </source>
</evidence>
<reference evidence="9" key="1">
    <citation type="journal article" date="2023" name="G3 (Bethesda)">
        <title>Whole genome assembly and annotation of the endangered Caribbean coral Acropora cervicornis.</title>
        <authorList>
            <person name="Selwyn J.D."/>
            <person name="Vollmer S.V."/>
        </authorList>
    </citation>
    <scope>NUCLEOTIDE SEQUENCE</scope>
    <source>
        <strain evidence="9">K2</strain>
    </source>
</reference>
<dbReference type="PANTHER" id="PTHR44176:SF1">
    <property type="entry name" value="DNAJ HOMOLOG SUBFAMILY C MEMBER 25"/>
    <property type="match status" value="1"/>
</dbReference>
<evidence type="ECO:0000256" key="4">
    <source>
        <dbReference type="ARBA" id="ARBA00023136"/>
    </source>
</evidence>
<feature type="domain" description="J" evidence="8">
    <location>
        <begin position="68"/>
        <end position="132"/>
    </location>
</feature>
<gene>
    <name evidence="9" type="ORF">P5673_009762</name>
</gene>
<dbReference type="SMART" id="SM00271">
    <property type="entry name" value="DnaJ"/>
    <property type="match status" value="1"/>
</dbReference>
<dbReference type="PRINTS" id="PR00625">
    <property type="entry name" value="JDOMAIN"/>
</dbReference>
<reference evidence="9" key="2">
    <citation type="journal article" date="2023" name="Science">
        <title>Genomic signatures of disease resistance in endangered staghorn corals.</title>
        <authorList>
            <person name="Vollmer S.V."/>
            <person name="Selwyn J.D."/>
            <person name="Despard B.A."/>
            <person name="Roesel C.L."/>
        </authorList>
    </citation>
    <scope>NUCLEOTIDE SEQUENCE</scope>
    <source>
        <strain evidence="9">K2</strain>
    </source>
</reference>
<comment type="caution">
    <text evidence="9">The sequence shown here is derived from an EMBL/GenBank/DDBJ whole genome shotgun (WGS) entry which is preliminary data.</text>
</comment>
<dbReference type="Proteomes" id="UP001249851">
    <property type="component" value="Unassembled WGS sequence"/>
</dbReference>
<dbReference type="PANTHER" id="PTHR44176">
    <property type="entry name" value="DNAJ HOMOLOG SUBFAMILY C MEMBER 25"/>
    <property type="match status" value="1"/>
</dbReference>
<keyword evidence="4 7" id="KW-0472">Membrane</keyword>
<evidence type="ECO:0000256" key="1">
    <source>
        <dbReference type="ARBA" id="ARBA00004141"/>
    </source>
</evidence>
<dbReference type="SUPFAM" id="SSF46565">
    <property type="entry name" value="Chaperone J-domain"/>
    <property type="match status" value="1"/>
</dbReference>
<keyword evidence="10" id="KW-1185">Reference proteome</keyword>
<evidence type="ECO:0000256" key="5">
    <source>
        <dbReference type="ARBA" id="ARBA00023186"/>
    </source>
</evidence>
<dbReference type="FunFam" id="1.10.287.110:FF:000036">
    <property type="entry name" value="dnaJ homolog subfamily C member 25"/>
    <property type="match status" value="1"/>
</dbReference>
<dbReference type="Pfam" id="PF00226">
    <property type="entry name" value="DnaJ"/>
    <property type="match status" value="1"/>
</dbReference>
<keyword evidence="2 7" id="KW-0812">Transmembrane</keyword>
<dbReference type="CDD" id="cd06257">
    <property type="entry name" value="DnaJ"/>
    <property type="match status" value="1"/>
</dbReference>
<evidence type="ECO:0000256" key="7">
    <source>
        <dbReference type="SAM" id="Phobius"/>
    </source>
</evidence>
<dbReference type="GO" id="GO:0006457">
    <property type="term" value="P:protein folding"/>
    <property type="evidence" value="ECO:0007669"/>
    <property type="project" value="InterPro"/>
</dbReference>
<evidence type="ECO:0000256" key="3">
    <source>
        <dbReference type="ARBA" id="ARBA00022989"/>
    </source>
</evidence>
<dbReference type="InterPro" id="IPR036869">
    <property type="entry name" value="J_dom_sf"/>
</dbReference>
<dbReference type="PROSITE" id="PS50076">
    <property type="entry name" value="DNAJ_2"/>
    <property type="match status" value="1"/>
</dbReference>
<evidence type="ECO:0000256" key="2">
    <source>
        <dbReference type="ARBA" id="ARBA00022692"/>
    </source>
</evidence>
<protein>
    <submittedName>
        <fullName evidence="9">DnaJ-like protein subfamily C member 25</fullName>
    </submittedName>
</protein>
<keyword evidence="5" id="KW-0143">Chaperone</keyword>
<evidence type="ECO:0000313" key="9">
    <source>
        <dbReference type="EMBL" id="KAK2566281.1"/>
    </source>
</evidence>
<dbReference type="EMBL" id="JARQWQ010000017">
    <property type="protein sequence ID" value="KAK2566281.1"/>
    <property type="molecule type" value="Genomic_DNA"/>
</dbReference>
<evidence type="ECO:0000259" key="8">
    <source>
        <dbReference type="PROSITE" id="PS50076"/>
    </source>
</evidence>